<evidence type="ECO:0000313" key="10">
    <source>
        <dbReference type="Proteomes" id="UP000076532"/>
    </source>
</evidence>
<dbReference type="GO" id="GO:0004523">
    <property type="term" value="F:RNA-DNA hybrid ribonuclease activity"/>
    <property type="evidence" value="ECO:0007669"/>
    <property type="project" value="UniProtKB-EC"/>
</dbReference>
<dbReference type="EMBL" id="KV417525">
    <property type="protein sequence ID" value="KZP24552.1"/>
    <property type="molecule type" value="Genomic_DNA"/>
</dbReference>
<reference evidence="9 10" key="1">
    <citation type="journal article" date="2016" name="Mol. Biol. Evol.">
        <title>Comparative Genomics of Early-Diverging Mushroom-Forming Fungi Provides Insights into the Origins of Lignocellulose Decay Capabilities.</title>
        <authorList>
            <person name="Nagy L.G."/>
            <person name="Riley R."/>
            <person name="Tritt A."/>
            <person name="Adam C."/>
            <person name="Daum C."/>
            <person name="Floudas D."/>
            <person name="Sun H."/>
            <person name="Yadav J.S."/>
            <person name="Pangilinan J."/>
            <person name="Larsson K.H."/>
            <person name="Matsuura K."/>
            <person name="Barry K."/>
            <person name="Labutti K."/>
            <person name="Kuo R."/>
            <person name="Ohm R.A."/>
            <person name="Bhattacharya S.S."/>
            <person name="Shirouzu T."/>
            <person name="Yoshinaga Y."/>
            <person name="Martin F.M."/>
            <person name="Grigoriev I.V."/>
            <person name="Hibbett D.S."/>
        </authorList>
    </citation>
    <scope>NUCLEOTIDE SEQUENCE [LARGE SCALE GENOMIC DNA]</scope>
    <source>
        <strain evidence="9 10">CBS 109695</strain>
    </source>
</reference>
<dbReference type="CDD" id="cd09280">
    <property type="entry name" value="RNase_HI_eukaryote_like"/>
    <property type="match status" value="1"/>
</dbReference>
<evidence type="ECO:0000256" key="4">
    <source>
        <dbReference type="ARBA" id="ARBA00022722"/>
    </source>
</evidence>
<dbReference type="EC" id="3.1.26.4" evidence="3"/>
<dbReference type="OrthoDB" id="245563at2759"/>
<dbReference type="STRING" id="436010.A0A166N1L1"/>
<keyword evidence="5" id="KW-0479">Metal-binding</keyword>
<dbReference type="PANTHER" id="PTHR10642">
    <property type="entry name" value="RIBONUCLEASE H1"/>
    <property type="match status" value="1"/>
</dbReference>
<evidence type="ECO:0000256" key="7">
    <source>
        <dbReference type="ARBA" id="ARBA00022801"/>
    </source>
</evidence>
<gene>
    <name evidence="9" type="ORF">FIBSPDRAFT_714091</name>
</gene>
<keyword evidence="4" id="KW-0540">Nuclease</keyword>
<keyword evidence="6" id="KW-0255">Endonuclease</keyword>
<dbReference type="InterPro" id="IPR050092">
    <property type="entry name" value="RNase_H"/>
</dbReference>
<keyword evidence="10" id="KW-1185">Reference proteome</keyword>
<dbReference type="PANTHER" id="PTHR10642:SF26">
    <property type="entry name" value="RIBONUCLEASE H1"/>
    <property type="match status" value="1"/>
</dbReference>
<evidence type="ECO:0000256" key="2">
    <source>
        <dbReference type="ARBA" id="ARBA00005300"/>
    </source>
</evidence>
<dbReference type="GO" id="GO:0046872">
    <property type="term" value="F:metal ion binding"/>
    <property type="evidence" value="ECO:0007669"/>
    <property type="project" value="UniProtKB-KW"/>
</dbReference>
<evidence type="ECO:0000256" key="3">
    <source>
        <dbReference type="ARBA" id="ARBA00012180"/>
    </source>
</evidence>
<comment type="similarity">
    <text evidence="2">Belongs to the RNase H family.</text>
</comment>
<protein>
    <recommendedName>
        <fullName evidence="3">ribonuclease H</fullName>
        <ecNumber evidence="3">3.1.26.4</ecNumber>
    </recommendedName>
</protein>
<name>A0A166N1L1_9AGAM</name>
<dbReference type="InterPro" id="IPR012337">
    <property type="entry name" value="RNaseH-like_sf"/>
</dbReference>
<feature type="domain" description="RNase H type-1" evidence="8">
    <location>
        <begin position="31"/>
        <end position="170"/>
    </location>
</feature>
<dbReference type="InterPro" id="IPR036397">
    <property type="entry name" value="RNaseH_sf"/>
</dbReference>
<dbReference type="AlphaFoldDB" id="A0A166N1L1"/>
<keyword evidence="7" id="KW-0378">Hydrolase</keyword>
<organism evidence="9 10">
    <name type="scientific">Athelia psychrophila</name>
    <dbReference type="NCBI Taxonomy" id="1759441"/>
    <lineage>
        <taxon>Eukaryota</taxon>
        <taxon>Fungi</taxon>
        <taxon>Dikarya</taxon>
        <taxon>Basidiomycota</taxon>
        <taxon>Agaricomycotina</taxon>
        <taxon>Agaricomycetes</taxon>
        <taxon>Agaricomycetidae</taxon>
        <taxon>Atheliales</taxon>
        <taxon>Atheliaceae</taxon>
        <taxon>Athelia</taxon>
    </lineage>
</organism>
<sequence>SELDALLAEVLESSTSHEDAITLLYGTAHESTISRCVYTDGSCLQPNTAQAQAGAGIFWTKNDAQNAAVRLPGLATNNRAELYGVLWVITQSPATWILYIYTDSMYAIHSVCHWAPSRAARGWKCKNADILQDIVQALRNRHAAVHMIWVEGHSGNMSNDAADRLAKEGA</sequence>
<dbReference type="Proteomes" id="UP000076532">
    <property type="component" value="Unassembled WGS sequence"/>
</dbReference>
<evidence type="ECO:0000256" key="1">
    <source>
        <dbReference type="ARBA" id="ARBA00000077"/>
    </source>
</evidence>
<evidence type="ECO:0000256" key="6">
    <source>
        <dbReference type="ARBA" id="ARBA00022759"/>
    </source>
</evidence>
<dbReference type="GO" id="GO:0003676">
    <property type="term" value="F:nucleic acid binding"/>
    <property type="evidence" value="ECO:0007669"/>
    <property type="project" value="InterPro"/>
</dbReference>
<evidence type="ECO:0000259" key="8">
    <source>
        <dbReference type="PROSITE" id="PS50879"/>
    </source>
</evidence>
<dbReference type="PROSITE" id="PS50879">
    <property type="entry name" value="RNASE_H_1"/>
    <property type="match status" value="1"/>
</dbReference>
<dbReference type="SUPFAM" id="SSF53098">
    <property type="entry name" value="Ribonuclease H-like"/>
    <property type="match status" value="1"/>
</dbReference>
<dbReference type="Pfam" id="PF00075">
    <property type="entry name" value="RNase_H"/>
    <property type="match status" value="1"/>
</dbReference>
<comment type="catalytic activity">
    <reaction evidence="1">
        <text>Endonucleolytic cleavage to 5'-phosphomonoester.</text>
        <dbReference type="EC" id="3.1.26.4"/>
    </reaction>
</comment>
<proteinExistence type="inferred from homology"/>
<feature type="non-terminal residue" evidence="9">
    <location>
        <position position="170"/>
    </location>
</feature>
<dbReference type="GO" id="GO:0043137">
    <property type="term" value="P:DNA replication, removal of RNA primer"/>
    <property type="evidence" value="ECO:0007669"/>
    <property type="project" value="TreeGrafter"/>
</dbReference>
<dbReference type="Gene3D" id="3.30.420.10">
    <property type="entry name" value="Ribonuclease H-like superfamily/Ribonuclease H"/>
    <property type="match status" value="1"/>
</dbReference>
<feature type="non-terminal residue" evidence="9">
    <location>
        <position position="1"/>
    </location>
</feature>
<evidence type="ECO:0000256" key="5">
    <source>
        <dbReference type="ARBA" id="ARBA00022723"/>
    </source>
</evidence>
<accession>A0A166N1L1</accession>
<evidence type="ECO:0000313" key="9">
    <source>
        <dbReference type="EMBL" id="KZP24552.1"/>
    </source>
</evidence>
<dbReference type="InterPro" id="IPR002156">
    <property type="entry name" value="RNaseH_domain"/>
</dbReference>